<dbReference type="EMBL" id="JABXXR010000153">
    <property type="protein sequence ID" value="NVN41612.1"/>
    <property type="molecule type" value="Genomic_DNA"/>
</dbReference>
<name>A0A850PIH9_9PROT</name>
<dbReference type="Proteomes" id="UP000585665">
    <property type="component" value="Unassembled WGS sequence"/>
</dbReference>
<keyword evidence="2" id="KW-1185">Reference proteome</keyword>
<reference evidence="1 2" key="1">
    <citation type="submission" date="2020-06" db="EMBL/GenBank/DDBJ databases">
        <title>Description of novel acetic acid bacteria.</title>
        <authorList>
            <person name="Sombolestani A."/>
        </authorList>
    </citation>
    <scope>NUCLEOTIDE SEQUENCE [LARGE SCALE GENOMIC DNA]</scope>
    <source>
        <strain evidence="1 2">LMG 27010</strain>
    </source>
</reference>
<gene>
    <name evidence="1" type="ORF">HUK82_13715</name>
</gene>
<evidence type="ECO:0000313" key="2">
    <source>
        <dbReference type="Proteomes" id="UP000585665"/>
    </source>
</evidence>
<dbReference type="RefSeq" id="WP_176614496.1">
    <property type="nucleotide sequence ID" value="NZ_JABXXR010000153.1"/>
</dbReference>
<protein>
    <submittedName>
        <fullName evidence="1">Uncharacterized protein</fullName>
    </submittedName>
</protein>
<dbReference type="AlphaFoldDB" id="A0A850PIH9"/>
<organism evidence="1 2">
    <name type="scientific">Ameyamaea chiangmaiensis</name>
    <dbReference type="NCBI Taxonomy" id="442969"/>
    <lineage>
        <taxon>Bacteria</taxon>
        <taxon>Pseudomonadati</taxon>
        <taxon>Pseudomonadota</taxon>
        <taxon>Alphaproteobacteria</taxon>
        <taxon>Acetobacterales</taxon>
        <taxon>Acetobacteraceae</taxon>
        <taxon>Ameyamaea</taxon>
    </lineage>
</organism>
<sequence length="146" mass="16123">MSVLRRSGAPRPRRTLRQHIVRRLLLVLPAGLLAVVLMRMGWLDQAADKLTFSQTSWFDNTALVEHLRVVLPHKGVTDGTPGRCLLFIVDGNSPMNATLIEVLQKHTGSCSGDPKDLPKLMTVRVDRPDGVIETDKGTPGTFHLLP</sequence>
<accession>A0A850PIH9</accession>
<evidence type="ECO:0000313" key="1">
    <source>
        <dbReference type="EMBL" id="NVN41612.1"/>
    </source>
</evidence>
<comment type="caution">
    <text evidence="1">The sequence shown here is derived from an EMBL/GenBank/DDBJ whole genome shotgun (WGS) entry which is preliminary data.</text>
</comment>
<proteinExistence type="predicted"/>